<dbReference type="PROSITE" id="PS51485">
    <property type="entry name" value="PHYTOCYANIN"/>
    <property type="match status" value="1"/>
</dbReference>
<organism evidence="3 4">
    <name type="scientific">Citrullus colocynthis</name>
    <name type="common">colocynth</name>
    <dbReference type="NCBI Taxonomy" id="252529"/>
    <lineage>
        <taxon>Eukaryota</taxon>
        <taxon>Viridiplantae</taxon>
        <taxon>Streptophyta</taxon>
        <taxon>Embryophyta</taxon>
        <taxon>Tracheophyta</taxon>
        <taxon>Spermatophyta</taxon>
        <taxon>Magnoliopsida</taxon>
        <taxon>eudicotyledons</taxon>
        <taxon>Gunneridae</taxon>
        <taxon>Pentapetalae</taxon>
        <taxon>rosids</taxon>
        <taxon>fabids</taxon>
        <taxon>Cucurbitales</taxon>
        <taxon>Cucurbitaceae</taxon>
        <taxon>Benincaseae</taxon>
        <taxon>Citrullus</taxon>
    </lineage>
</organism>
<feature type="chain" id="PRO_5046690441" description="Phytocyanin domain-containing protein" evidence="1">
    <location>
        <begin position="29"/>
        <end position="124"/>
    </location>
</feature>
<feature type="signal peptide" evidence="1">
    <location>
        <begin position="1"/>
        <end position="28"/>
    </location>
</feature>
<dbReference type="PANTHER" id="PTHR33021:SF517">
    <property type="entry name" value="PHYTOCYANIN DOMAIN-CONTAINING PROTEIN"/>
    <property type="match status" value="1"/>
</dbReference>
<evidence type="ECO:0000259" key="2">
    <source>
        <dbReference type="PROSITE" id="PS51485"/>
    </source>
</evidence>
<protein>
    <recommendedName>
        <fullName evidence="2">Phytocyanin domain-containing protein</fullName>
    </recommendedName>
</protein>
<dbReference type="Proteomes" id="UP001642487">
    <property type="component" value="Chromosome 3"/>
</dbReference>
<sequence>MGEGRGSAVVGAVVVCFLMLQYSQMVHAAVYTVGGAQGWTFNVASWPKGKRFRAGDTLVFNYSPSAHNVVAVNRSGYNRCITPRGSKVFLTGKDRIKLVKGQNFFICNLPGHCQNGMKIAVTAI</sequence>
<dbReference type="Gene3D" id="2.60.40.420">
    <property type="entry name" value="Cupredoxins - blue copper proteins"/>
    <property type="match status" value="1"/>
</dbReference>
<accession>A0ABP0YC78</accession>
<keyword evidence="1" id="KW-0732">Signal</keyword>
<dbReference type="InterPro" id="IPR003245">
    <property type="entry name" value="Phytocyanin_dom"/>
</dbReference>
<evidence type="ECO:0000256" key="1">
    <source>
        <dbReference type="SAM" id="SignalP"/>
    </source>
</evidence>
<dbReference type="CDD" id="cd11013">
    <property type="entry name" value="Plantacyanin"/>
    <property type="match status" value="1"/>
</dbReference>
<gene>
    <name evidence="3" type="ORF">CITCOLO1_LOCUS10046</name>
</gene>
<reference evidence="3 4" key="1">
    <citation type="submission" date="2024-03" db="EMBL/GenBank/DDBJ databases">
        <authorList>
            <person name="Gkanogiannis A."/>
            <person name="Becerra Lopez-Lavalle L."/>
        </authorList>
    </citation>
    <scope>NUCLEOTIDE SEQUENCE [LARGE SCALE GENOMIC DNA]</scope>
</reference>
<dbReference type="InterPro" id="IPR039391">
    <property type="entry name" value="Phytocyanin-like"/>
</dbReference>
<keyword evidence="4" id="KW-1185">Reference proteome</keyword>
<evidence type="ECO:0000313" key="3">
    <source>
        <dbReference type="EMBL" id="CAK9318090.1"/>
    </source>
</evidence>
<dbReference type="Pfam" id="PF02298">
    <property type="entry name" value="Cu_bind_like"/>
    <property type="match status" value="1"/>
</dbReference>
<dbReference type="PANTHER" id="PTHR33021">
    <property type="entry name" value="BLUE COPPER PROTEIN"/>
    <property type="match status" value="1"/>
</dbReference>
<dbReference type="SUPFAM" id="SSF49503">
    <property type="entry name" value="Cupredoxins"/>
    <property type="match status" value="1"/>
</dbReference>
<evidence type="ECO:0000313" key="4">
    <source>
        <dbReference type="Proteomes" id="UP001642487"/>
    </source>
</evidence>
<proteinExistence type="predicted"/>
<dbReference type="InterPro" id="IPR008972">
    <property type="entry name" value="Cupredoxin"/>
</dbReference>
<feature type="domain" description="Phytocyanin" evidence="2">
    <location>
        <begin position="29"/>
        <end position="124"/>
    </location>
</feature>
<dbReference type="InterPro" id="IPR041844">
    <property type="entry name" value="Plantacyanin"/>
</dbReference>
<dbReference type="EMBL" id="OZ021737">
    <property type="protein sequence ID" value="CAK9318090.1"/>
    <property type="molecule type" value="Genomic_DNA"/>
</dbReference>
<name>A0ABP0YC78_9ROSI</name>